<name>A0AA35ZRP0_LACSI</name>
<accession>A0AA35ZRP0</accession>
<reference evidence="3" key="1">
    <citation type="submission" date="2023-04" db="EMBL/GenBank/DDBJ databases">
        <authorList>
            <person name="Vijverberg K."/>
            <person name="Xiong W."/>
            <person name="Schranz E."/>
        </authorList>
    </citation>
    <scope>NUCLEOTIDE SEQUENCE</scope>
</reference>
<evidence type="ECO:0000313" key="3">
    <source>
        <dbReference type="EMBL" id="CAI9297471.1"/>
    </source>
</evidence>
<organism evidence="3 4">
    <name type="scientific">Lactuca saligna</name>
    <name type="common">Willowleaf lettuce</name>
    <dbReference type="NCBI Taxonomy" id="75948"/>
    <lineage>
        <taxon>Eukaryota</taxon>
        <taxon>Viridiplantae</taxon>
        <taxon>Streptophyta</taxon>
        <taxon>Embryophyta</taxon>
        <taxon>Tracheophyta</taxon>
        <taxon>Spermatophyta</taxon>
        <taxon>Magnoliopsida</taxon>
        <taxon>eudicotyledons</taxon>
        <taxon>Gunneridae</taxon>
        <taxon>Pentapetalae</taxon>
        <taxon>asterids</taxon>
        <taxon>campanulids</taxon>
        <taxon>Asterales</taxon>
        <taxon>Asteraceae</taxon>
        <taxon>Cichorioideae</taxon>
        <taxon>Cichorieae</taxon>
        <taxon>Lactucinae</taxon>
        <taxon>Lactuca</taxon>
    </lineage>
</organism>
<feature type="signal peptide" evidence="2">
    <location>
        <begin position="1"/>
        <end position="17"/>
    </location>
</feature>
<keyword evidence="2" id="KW-0732">Signal</keyword>
<feature type="chain" id="PRO_5041424912" description="rRNA N-glycosidase" evidence="2">
    <location>
        <begin position="18"/>
        <end position="289"/>
    </location>
</feature>
<feature type="region of interest" description="Disordered" evidence="1">
    <location>
        <begin position="207"/>
        <end position="228"/>
    </location>
</feature>
<gene>
    <name evidence="3" type="ORF">LSALG_LOCUS36283</name>
</gene>
<dbReference type="EMBL" id="OX465084">
    <property type="protein sequence ID" value="CAI9297471.1"/>
    <property type="molecule type" value="Genomic_DNA"/>
</dbReference>
<protein>
    <recommendedName>
        <fullName evidence="5">rRNA N-glycosidase</fullName>
    </recommendedName>
</protein>
<proteinExistence type="predicted"/>
<keyword evidence="4" id="KW-1185">Reference proteome</keyword>
<evidence type="ECO:0000313" key="4">
    <source>
        <dbReference type="Proteomes" id="UP001177003"/>
    </source>
</evidence>
<sequence length="289" mass="32910">MSFLWIALLHLMVAVMGHESDGGDEPPHPFGGGFDDHQNDVVPPRRRDMVVNKQMHKLFKVNGEWPLKIVFDINTNMSIGEVYECFIRDVGSYMWWDIAFDKDTWTNVFEAERTWFDFGAITNHPMAPTYWASLNNRIWDVEALRAQAHTGEFVDPLVEDQYNVLVAEVALQTHHIADSGGDLDTIDWIAIFEKVLGTRKGRVRGIGPKASSAAGTSAPSQWQSQAPQPTQDVDVNAFLQNPTFVTVIGDIIRSFKNKVNNEEKMMGKTKTKKHSISCFMLRMMLFWIY</sequence>
<evidence type="ECO:0008006" key="5">
    <source>
        <dbReference type="Google" id="ProtNLM"/>
    </source>
</evidence>
<dbReference type="AlphaFoldDB" id="A0AA35ZRP0"/>
<evidence type="ECO:0000256" key="2">
    <source>
        <dbReference type="SAM" id="SignalP"/>
    </source>
</evidence>
<evidence type="ECO:0000256" key="1">
    <source>
        <dbReference type="SAM" id="MobiDB-lite"/>
    </source>
</evidence>
<feature type="compositionally biased region" description="Low complexity" evidence="1">
    <location>
        <begin position="216"/>
        <end position="228"/>
    </location>
</feature>
<dbReference type="Proteomes" id="UP001177003">
    <property type="component" value="Chromosome 8"/>
</dbReference>